<evidence type="ECO:0000313" key="3">
    <source>
        <dbReference type="Proteomes" id="UP001303222"/>
    </source>
</evidence>
<dbReference type="InterPro" id="IPR029058">
    <property type="entry name" value="AB_hydrolase_fold"/>
</dbReference>
<comment type="caution">
    <text evidence="2">The sequence shown here is derived from an EMBL/GenBank/DDBJ whole genome shotgun (WGS) entry which is preliminary data.</text>
</comment>
<feature type="region of interest" description="Disordered" evidence="1">
    <location>
        <begin position="1796"/>
        <end position="1866"/>
    </location>
</feature>
<feature type="region of interest" description="Disordered" evidence="1">
    <location>
        <begin position="1084"/>
        <end position="1103"/>
    </location>
</feature>
<feature type="compositionally biased region" description="Low complexity" evidence="1">
    <location>
        <begin position="2087"/>
        <end position="2107"/>
    </location>
</feature>
<feature type="compositionally biased region" description="Polar residues" evidence="1">
    <location>
        <begin position="1391"/>
        <end position="1416"/>
    </location>
</feature>
<feature type="region of interest" description="Disordered" evidence="1">
    <location>
        <begin position="836"/>
        <end position="855"/>
    </location>
</feature>
<feature type="compositionally biased region" description="Polar residues" evidence="1">
    <location>
        <begin position="1091"/>
        <end position="1103"/>
    </location>
</feature>
<gene>
    <name evidence="2" type="ORF">QBC32DRAFT_219197</name>
</gene>
<feature type="region of interest" description="Disordered" evidence="1">
    <location>
        <begin position="1037"/>
        <end position="1079"/>
    </location>
</feature>
<feature type="non-terminal residue" evidence="2">
    <location>
        <position position="1"/>
    </location>
</feature>
<dbReference type="Gene3D" id="3.40.50.300">
    <property type="entry name" value="P-loop containing nucleotide triphosphate hydrolases"/>
    <property type="match status" value="1"/>
</dbReference>
<dbReference type="Proteomes" id="UP001303222">
    <property type="component" value="Unassembled WGS sequence"/>
</dbReference>
<feature type="compositionally biased region" description="Gly residues" evidence="1">
    <location>
        <begin position="2194"/>
        <end position="2217"/>
    </location>
</feature>
<feature type="compositionally biased region" description="Polar residues" evidence="1">
    <location>
        <begin position="837"/>
        <end position="851"/>
    </location>
</feature>
<dbReference type="SUPFAM" id="SSF52540">
    <property type="entry name" value="P-loop containing nucleoside triphosphate hydrolases"/>
    <property type="match status" value="1"/>
</dbReference>
<feature type="compositionally biased region" description="Low complexity" evidence="1">
    <location>
        <begin position="1746"/>
        <end position="1774"/>
    </location>
</feature>
<reference evidence="2" key="2">
    <citation type="submission" date="2023-06" db="EMBL/GenBank/DDBJ databases">
        <authorList>
            <consortium name="Lawrence Berkeley National Laboratory"/>
            <person name="Mondo S.J."/>
            <person name="Hensen N."/>
            <person name="Bonometti L."/>
            <person name="Westerberg I."/>
            <person name="Brannstrom I.O."/>
            <person name="Guillou S."/>
            <person name="Cros-Aarteil S."/>
            <person name="Calhoun S."/>
            <person name="Haridas S."/>
            <person name="Kuo A."/>
            <person name="Pangilinan J."/>
            <person name="Riley R."/>
            <person name="Labutti K."/>
            <person name="Andreopoulos B."/>
            <person name="Lipzen A."/>
            <person name="Chen C."/>
            <person name="Yanf M."/>
            <person name="Daum C."/>
            <person name="Ng V."/>
            <person name="Clum A."/>
            <person name="Steindorff A."/>
            <person name="Ohm R."/>
            <person name="Martin F."/>
            <person name="Silar P."/>
            <person name="Natvig D."/>
            <person name="Lalanne C."/>
            <person name="Gautier V."/>
            <person name="Ament-Velasquez S.L."/>
            <person name="Kruys A."/>
            <person name="Hutchinson M.I."/>
            <person name="Powell A.J."/>
            <person name="Barry K."/>
            <person name="Miller A.N."/>
            <person name="Grigoriev I.V."/>
            <person name="Debuchy R."/>
            <person name="Gladieux P."/>
            <person name="Thoren M.H."/>
            <person name="Johannesson H."/>
        </authorList>
    </citation>
    <scope>NUCLEOTIDE SEQUENCE</scope>
    <source>
        <strain evidence="2">CBS 626.80</strain>
    </source>
</reference>
<feature type="region of interest" description="Disordered" evidence="1">
    <location>
        <begin position="1391"/>
        <end position="1612"/>
    </location>
</feature>
<feature type="region of interest" description="Disordered" evidence="1">
    <location>
        <begin position="2070"/>
        <end position="2217"/>
    </location>
</feature>
<feature type="compositionally biased region" description="Polar residues" evidence="1">
    <location>
        <begin position="1432"/>
        <end position="1442"/>
    </location>
</feature>
<feature type="compositionally biased region" description="Polar residues" evidence="1">
    <location>
        <begin position="1797"/>
        <end position="1836"/>
    </location>
</feature>
<feature type="compositionally biased region" description="Pro residues" evidence="1">
    <location>
        <begin position="430"/>
        <end position="442"/>
    </location>
</feature>
<feature type="compositionally biased region" description="Polar residues" evidence="1">
    <location>
        <begin position="2113"/>
        <end position="2127"/>
    </location>
</feature>
<dbReference type="PANTHER" id="PTHR48187:SF2">
    <property type="entry name" value="LD21810P"/>
    <property type="match status" value="1"/>
</dbReference>
<feature type="compositionally biased region" description="Low complexity" evidence="1">
    <location>
        <begin position="1358"/>
        <end position="1377"/>
    </location>
</feature>
<feature type="region of interest" description="Disordered" evidence="1">
    <location>
        <begin position="1667"/>
        <end position="1702"/>
    </location>
</feature>
<feature type="region of interest" description="Disordered" evidence="1">
    <location>
        <begin position="672"/>
        <end position="701"/>
    </location>
</feature>
<sequence length="2217" mass="239235">LANIIQGSVNRQISRFEVTAVYTHPQATADIVLVHGLNGHPEKTWTAANGVFWPTDLLPASLELKNQHANVLVYGYNADVYSRGTNTPSNNFIHQHAQSLVTSLTSFRKSEGTERLPIIWVVHSLGGIVTKRALLYSNDIRAHQQEDLRSVFVSTYAIIFLGTPHQGSDLATWGRMLQAMSDAIIPRRFFETESVLLKSLKRDNETLQGINNHFLDIYQRFKIHMVHENHSTDLRGTRALVVDPNSASPQLQGVIYYGIEATHSGMCKFDGQNAPGYRNVSTAITEWVAVARTVIDIRWEAEEEERKKRAADEYYERSVQAMQSYRRSHSPGYSNQQFPSIGRFRRSPSPCSGHDHDCGYGRYLPAPHPLPTLPRHQRPPELLPPLPSSPSRSAMSTREPTLVLEPEVISPSQPVDGDNEPVTTTTTDPQPQPQPPLTPPPNQLLTTHRHSQTQTSSPEHQLQIQLQAQQPEPLFIHPDSFRPNSFFIGREDELRGLHEMLQDRRRRLQGTSAVLIQCLPGGGKTHLAREYVYRYRQYYPGGVYWVRAKSRGEVESGYWRIARMEIMRTELGSGSDNNSLSLREDPKTMVQVVKQWFNSRQEWLLVLDGIQFDIPGLSEFIPDARHTSIIYTSTERAVTGDPRFDNPQVMELGLLTPQQAVQLLLTELDRAPNPTWGNKTNNNNNNNNNNNPKNGGWKDEEESRRALELVNLMGRLPLMIHVAAQHLKATREPLARYLAGWRASKPRQVGNLHAYKKVREQLDARGNVAALNLMMGVLVWWEQLVPVEMVVLGLSALSRDTPVKTCDASHRKTTLNNTLKVLIKFALIERTTESDDTITPLTRSPSAASSQKSHHSRVLDTAGNYHRYDSSDSLDLLRIHSVIQAFFIETLAEEKTAVSWIERAAAVWCRSFDEAHRRMRITQDQADNNSGVPVPVSWRVVGVPDDYRRYGIHGQKLLQNIERFGNEKRDPERKLEKWRAMVRLRVEEAGRGVKELSRLERLGRVTATGDDGDGGQKGHGGSRQWVQHVEVVSVFDRNSGSQEGSSMSETDSTATTAPSHHESQEEGHVGPGSWESAFGDAELDEGFTPMESPSSYHHSTLGSRQRPLGLTMTISGQPAPGPFPWREMGMEVTAPYPMEGVMPPTPGLDNKIRGVLDDERTVVPPAAASTYYEPAVDEQEQPLDELDQAAITPIVETPSVYTALDGLEIPTPALETGLFEEWNAVIPNHRVIKKQEARRYRDRAGSWRDVRTVGDPRVGVTLDVAVGSLAGKPATGAGASGVVPVWPPHRTRRVTAQTQSEAQLELNKIRQKAAGTQAIAQAQAQAQAQAVNEGVSGGLGDSLTLPMPPRKTSGGGLSATSDFSPPTPSSSGLLSPSGWLKRLREGFGSSVQTVPTATGSTSPSIQQGHQLSQSAPQEDELMTVPGPIFRGSRTSRSSPANHTSSPFPPPSFAATADLDEPLVRPPRAAHGFSEPPSQVGWGQDTDCLSSSQPFGSLPQWDRFPRSTTLGQGLNRQSNAPPLLHPITGVPHPTVATRPGPAPLMVPGTGPSQVPTGYTSQPMSRDPSHQSSASGMGQSSGASNRSPSPLSLSLQSVEGFSSSSPMITGVSKPRPIVNAGKVAAGSSSMGLSNNSSPAVSGTNVILSNRPSSMQLQMPLMPISINAPESGAGRLPQKMAQLQQQHRPASYTETEPSPRVESVFPDVDTSYSRWEQNQMHAPGHHQQSASSSSYQSPTAGGHAHKKLTTSIGPGAGTATAGKASSSSAPHPQAAPAILWRNLGRGLTRRRTKERIQNVLGANNGRSDSHSVNSSPSAFPTGSRRGSGQNSASGQQHPLASSVTSTATAASSAAPGQGHVHRGSPDLLTASISNMGGQFGGSSVAAVSAISSAPAQQRSSTGSLSAVTSSPVTPAPGTMSSLQQSQEQRRSPSPTAIGTGIGAGAGILLSDGTIFQFHCNSSGVVSPLTSLSKVGPGSHVVGPAGTGQQLQERDAEYEPDMGIFHGMEEDFNNDLHGFPPPGSPVASGLTWEHGVQQSSRRLGGTEMMPPTPPPTMATELGIARRKRIVHDGLSSVFSPGGPNTPPLHASLLSTLPSGSPSGSFSVPRSPAVANPNVGSPSPVTMSTSVIRGTGTRRARARSGSSPGPWRPSSMASMSRGSLHRPWGHAHGSSESSSVSRSVTPRLAQLGKERERGGGGGGEADSGNGTGSGTGLGILPP</sequence>
<protein>
    <recommendedName>
        <fullName evidence="4">DUF676 domain-containing protein</fullName>
    </recommendedName>
</protein>
<feature type="compositionally biased region" description="Low complexity" evidence="1">
    <location>
        <begin position="1893"/>
        <end position="1907"/>
    </location>
</feature>
<accession>A0AAN6NQ11</accession>
<reference evidence="2" key="1">
    <citation type="journal article" date="2023" name="Mol. Phylogenet. Evol.">
        <title>Genome-scale phylogeny and comparative genomics of the fungal order Sordariales.</title>
        <authorList>
            <person name="Hensen N."/>
            <person name="Bonometti L."/>
            <person name="Westerberg I."/>
            <person name="Brannstrom I.O."/>
            <person name="Guillou S."/>
            <person name="Cros-Aarteil S."/>
            <person name="Calhoun S."/>
            <person name="Haridas S."/>
            <person name="Kuo A."/>
            <person name="Mondo S."/>
            <person name="Pangilinan J."/>
            <person name="Riley R."/>
            <person name="LaButti K."/>
            <person name="Andreopoulos B."/>
            <person name="Lipzen A."/>
            <person name="Chen C."/>
            <person name="Yan M."/>
            <person name="Daum C."/>
            <person name="Ng V."/>
            <person name="Clum A."/>
            <person name="Steindorff A."/>
            <person name="Ohm R.A."/>
            <person name="Martin F."/>
            <person name="Silar P."/>
            <person name="Natvig D.O."/>
            <person name="Lalanne C."/>
            <person name="Gautier V."/>
            <person name="Ament-Velasquez S.L."/>
            <person name="Kruys A."/>
            <person name="Hutchinson M.I."/>
            <person name="Powell A.J."/>
            <person name="Barry K."/>
            <person name="Miller A.N."/>
            <person name="Grigoriev I.V."/>
            <person name="Debuchy R."/>
            <person name="Gladieux P."/>
            <person name="Hiltunen Thoren M."/>
            <person name="Johannesson H."/>
        </authorList>
    </citation>
    <scope>NUCLEOTIDE SEQUENCE</scope>
    <source>
        <strain evidence="2">CBS 626.80</strain>
    </source>
</reference>
<feature type="compositionally biased region" description="Low complexity" evidence="1">
    <location>
        <begin position="2138"/>
        <end position="2150"/>
    </location>
</feature>
<feature type="compositionally biased region" description="Low complexity" evidence="1">
    <location>
        <begin position="1568"/>
        <end position="1595"/>
    </location>
</feature>
<feature type="compositionally biased region" description="Basic and acidic residues" evidence="1">
    <location>
        <begin position="1059"/>
        <end position="1068"/>
    </location>
</feature>
<feature type="region of interest" description="Disordered" evidence="1">
    <location>
        <begin position="1339"/>
        <end position="1377"/>
    </location>
</feature>
<keyword evidence="3" id="KW-1185">Reference proteome</keyword>
<dbReference type="EMBL" id="MU859205">
    <property type="protein sequence ID" value="KAK3949665.1"/>
    <property type="molecule type" value="Genomic_DNA"/>
</dbReference>
<feature type="compositionally biased region" description="Low complexity" evidence="1">
    <location>
        <begin position="1718"/>
        <end position="1739"/>
    </location>
</feature>
<evidence type="ECO:0008006" key="4">
    <source>
        <dbReference type="Google" id="ProtNLM"/>
    </source>
</evidence>
<evidence type="ECO:0000313" key="2">
    <source>
        <dbReference type="EMBL" id="KAK3949665.1"/>
    </source>
</evidence>
<feature type="region of interest" description="Disordered" evidence="1">
    <location>
        <begin position="325"/>
        <end position="353"/>
    </location>
</feature>
<feature type="compositionally biased region" description="Polar residues" evidence="1">
    <location>
        <begin position="1505"/>
        <end position="1519"/>
    </location>
</feature>
<feature type="region of interest" description="Disordered" evidence="1">
    <location>
        <begin position="1893"/>
        <end position="1935"/>
    </location>
</feature>
<dbReference type="Gene3D" id="3.40.50.1820">
    <property type="entry name" value="alpha/beta hydrolase"/>
    <property type="match status" value="1"/>
</dbReference>
<dbReference type="SUPFAM" id="SSF53474">
    <property type="entry name" value="alpha/beta-Hydrolases"/>
    <property type="match status" value="1"/>
</dbReference>
<feature type="compositionally biased region" description="Polar residues" evidence="1">
    <location>
        <begin position="1678"/>
        <end position="1693"/>
    </location>
</feature>
<organism evidence="2 3">
    <name type="scientific">Pseudoneurospora amorphoporcata</name>
    <dbReference type="NCBI Taxonomy" id="241081"/>
    <lineage>
        <taxon>Eukaryota</taxon>
        <taxon>Fungi</taxon>
        <taxon>Dikarya</taxon>
        <taxon>Ascomycota</taxon>
        <taxon>Pezizomycotina</taxon>
        <taxon>Sordariomycetes</taxon>
        <taxon>Sordariomycetidae</taxon>
        <taxon>Sordariales</taxon>
        <taxon>Sordariaceae</taxon>
        <taxon>Pseudoneurospora</taxon>
    </lineage>
</organism>
<feature type="compositionally biased region" description="Polar residues" evidence="1">
    <location>
        <begin position="1037"/>
        <end position="1058"/>
    </location>
</feature>
<feature type="compositionally biased region" description="Low complexity" evidence="1">
    <location>
        <begin position="672"/>
        <end position="695"/>
    </location>
</feature>
<feature type="compositionally biased region" description="Polar residues" evidence="1">
    <location>
        <begin position="1549"/>
        <end position="1562"/>
    </location>
</feature>
<dbReference type="PANTHER" id="PTHR48187">
    <property type="entry name" value="LD21810P"/>
    <property type="match status" value="1"/>
</dbReference>
<feature type="compositionally biased region" description="Low complexity" evidence="1">
    <location>
        <begin position="2169"/>
        <end position="2179"/>
    </location>
</feature>
<feature type="compositionally biased region" description="Low complexity" evidence="1">
    <location>
        <begin position="452"/>
        <end position="462"/>
    </location>
</feature>
<feature type="region of interest" description="Disordered" evidence="1">
    <location>
        <begin position="369"/>
        <end position="462"/>
    </location>
</feature>
<feature type="compositionally biased region" description="Low complexity" evidence="1">
    <location>
        <begin position="1837"/>
        <end position="1851"/>
    </location>
</feature>
<evidence type="ECO:0000256" key="1">
    <source>
        <dbReference type="SAM" id="MobiDB-lite"/>
    </source>
</evidence>
<feature type="region of interest" description="Disordered" evidence="1">
    <location>
        <begin position="1715"/>
        <end position="1774"/>
    </location>
</feature>
<name>A0AAN6NQ11_9PEZI</name>
<dbReference type="InterPro" id="IPR027417">
    <property type="entry name" value="P-loop_NTPase"/>
</dbReference>
<proteinExistence type="predicted"/>
<feature type="compositionally biased region" description="Low complexity" evidence="1">
    <location>
        <begin position="1917"/>
        <end position="1935"/>
    </location>
</feature>
<feature type="compositionally biased region" description="Polar residues" evidence="1">
    <location>
        <begin position="325"/>
        <end position="339"/>
    </location>
</feature>
<feature type="region of interest" description="Disordered" evidence="1">
    <location>
        <begin position="1004"/>
        <end position="1025"/>
    </location>
</feature>